<name>A0A916VDY4_9FIRM</name>
<dbReference type="Gene3D" id="2.30.40.10">
    <property type="entry name" value="Urease, subunit C, domain 1"/>
    <property type="match status" value="1"/>
</dbReference>
<reference evidence="3" key="1">
    <citation type="submission" date="2020-06" db="EMBL/GenBank/DDBJ databases">
        <title>Characterization of fructooligosaccharide metabolism and fructooligosaccharide-degrading enzymes in human commensal butyrate producers.</title>
        <authorList>
            <person name="Tanno H."/>
            <person name="Fujii T."/>
            <person name="Hirano K."/>
            <person name="Maeno S."/>
            <person name="Tonozuka T."/>
            <person name="Sakamoto M."/>
            <person name="Ohkuma M."/>
            <person name="Tochio T."/>
            <person name="Endo A."/>
        </authorList>
    </citation>
    <scope>NUCLEOTIDE SEQUENCE</scope>
    <source>
        <strain evidence="3">JCM 17466</strain>
    </source>
</reference>
<dbReference type="InterPro" id="IPR032466">
    <property type="entry name" value="Metal_Hydrolase"/>
</dbReference>
<feature type="region of interest" description="Disordered" evidence="1">
    <location>
        <begin position="166"/>
        <end position="188"/>
    </location>
</feature>
<evidence type="ECO:0000259" key="2">
    <source>
        <dbReference type="Pfam" id="PF07969"/>
    </source>
</evidence>
<feature type="domain" description="Amidohydrolase 3" evidence="2">
    <location>
        <begin position="56"/>
        <end position="537"/>
    </location>
</feature>
<gene>
    <name evidence="3" type="ORF">ANBU17_25280</name>
</gene>
<dbReference type="RefSeq" id="WP_201311851.1">
    <property type="nucleotide sequence ID" value="NZ_BLYI01000059.1"/>
</dbReference>
<dbReference type="Pfam" id="PF07969">
    <property type="entry name" value="Amidohydro_3"/>
    <property type="match status" value="1"/>
</dbReference>
<comment type="caution">
    <text evidence="3">The sequence shown here is derived from an EMBL/GenBank/DDBJ whole genome shotgun (WGS) entry which is preliminary data.</text>
</comment>
<protein>
    <submittedName>
        <fullName evidence="3">Amidohydrolase</fullName>
    </submittedName>
</protein>
<dbReference type="Gene3D" id="3.10.310.70">
    <property type="match status" value="1"/>
</dbReference>
<dbReference type="PANTHER" id="PTHR22642">
    <property type="entry name" value="IMIDAZOLONEPROPIONASE"/>
    <property type="match status" value="1"/>
</dbReference>
<dbReference type="InterPro" id="IPR011059">
    <property type="entry name" value="Metal-dep_hydrolase_composite"/>
</dbReference>
<dbReference type="InterPro" id="IPR033932">
    <property type="entry name" value="YtcJ-like"/>
</dbReference>
<dbReference type="AlphaFoldDB" id="A0A916VDY4"/>
<evidence type="ECO:0000256" key="1">
    <source>
        <dbReference type="SAM" id="MobiDB-lite"/>
    </source>
</evidence>
<proteinExistence type="predicted"/>
<evidence type="ECO:0000313" key="3">
    <source>
        <dbReference type="EMBL" id="GFO86181.1"/>
    </source>
</evidence>
<dbReference type="SUPFAM" id="SSF51556">
    <property type="entry name" value="Metallo-dependent hydrolases"/>
    <property type="match status" value="1"/>
</dbReference>
<dbReference type="CDD" id="cd01300">
    <property type="entry name" value="YtcJ_like"/>
    <property type="match status" value="1"/>
</dbReference>
<organism evidence="3 4">
    <name type="scientific">Anaerostipes butyraticus</name>
    <dbReference type="NCBI Taxonomy" id="645466"/>
    <lineage>
        <taxon>Bacteria</taxon>
        <taxon>Bacillati</taxon>
        <taxon>Bacillota</taxon>
        <taxon>Clostridia</taxon>
        <taxon>Lachnospirales</taxon>
        <taxon>Lachnospiraceae</taxon>
        <taxon>Anaerostipes</taxon>
    </lineage>
</organism>
<evidence type="ECO:0000313" key="4">
    <source>
        <dbReference type="Proteomes" id="UP000613208"/>
    </source>
</evidence>
<dbReference type="GO" id="GO:0016810">
    <property type="term" value="F:hydrolase activity, acting on carbon-nitrogen (but not peptide) bonds"/>
    <property type="evidence" value="ECO:0007669"/>
    <property type="project" value="InterPro"/>
</dbReference>
<dbReference type="EMBL" id="BLYI01000059">
    <property type="protein sequence ID" value="GFO86181.1"/>
    <property type="molecule type" value="Genomic_DNA"/>
</dbReference>
<dbReference type="Proteomes" id="UP000613208">
    <property type="component" value="Unassembled WGS sequence"/>
</dbReference>
<sequence length="539" mass="60501">MGTERKKQEESRLYFHGKIFTSDKENLYADAMIVEDGIIRWIGRESQMPEGNCKRYDLEGACVIPGLIDAHMHPMMLADYSRQISALPPEVGSIEELVEKIRERRMRQKPGEWILGWGYDEGKFAEKRSITRYDLDRGCSDAPVSVVRTCGHIRCVNSKALELAGIDRSTPDPEGGEIERDASGEPTGVLKESARNLVTKWMPKDSREDQTVRLVDLGKLLLSQGITAAADMGNLEPGDNLPLFQEAARKGWKQRTAVYRMWEFFKDDLSFDITEEEMDRDNQIFAAGLKLIGDGSVSGCTAWMNRPYCGKNQEYGMPVLTEEQLESAIAFCKEHHCQLSVHAMGTKTIAMAVDRLCREASWMREEIPSVRIEHVTDPDAESIKKAAGHNIAVVTQPIFMYAEVESYQKNLGDEWMKQCYPVKSMLKQGVKLCFSTDAPATAWAVPSDPFSNLKAAVTRKAYDGTDCGRNEAVDIETAVKLYTAEAADIIGFHGIGRLKKGYQADFVILDRNIFQIDPEELDQTNVMAVYIGGNCVYQK</sequence>
<keyword evidence="4" id="KW-1185">Reference proteome</keyword>
<dbReference type="Gene3D" id="3.20.20.140">
    <property type="entry name" value="Metal-dependent hydrolases"/>
    <property type="match status" value="1"/>
</dbReference>
<dbReference type="InterPro" id="IPR013108">
    <property type="entry name" value="Amidohydro_3"/>
</dbReference>
<accession>A0A916VDY4</accession>
<dbReference type="PANTHER" id="PTHR22642:SF2">
    <property type="entry name" value="PROTEIN LONG AFTER FAR-RED 3"/>
    <property type="match status" value="1"/>
</dbReference>
<dbReference type="SUPFAM" id="SSF51338">
    <property type="entry name" value="Composite domain of metallo-dependent hydrolases"/>
    <property type="match status" value="1"/>
</dbReference>